<evidence type="ECO:0000313" key="1">
    <source>
        <dbReference type="EMBL" id="OXY83736.1"/>
    </source>
</evidence>
<sequence>MIIHNHSSGRLKSCPQCSNSEGKHVFYAYESFGMRTMEDGSTIVQSWCPGCRSNAKPQTQPIATC</sequence>
<protein>
    <submittedName>
        <fullName evidence="1">Uncharacterized protein</fullName>
    </submittedName>
</protein>
<dbReference type="OrthoDB" id="6630370at2"/>
<accession>A0A233RK10</accession>
<dbReference type="Proteomes" id="UP000242757">
    <property type="component" value="Unassembled WGS sequence"/>
</dbReference>
<dbReference type="AlphaFoldDB" id="A0A233RK10"/>
<dbReference type="EMBL" id="NBIM01000001">
    <property type="protein sequence ID" value="OXY83736.1"/>
    <property type="molecule type" value="Genomic_DNA"/>
</dbReference>
<organism evidence="1 2">
    <name type="scientific">Oceanimonas doudoroffii</name>
    <dbReference type="NCBI Taxonomy" id="84158"/>
    <lineage>
        <taxon>Bacteria</taxon>
        <taxon>Pseudomonadati</taxon>
        <taxon>Pseudomonadota</taxon>
        <taxon>Gammaproteobacteria</taxon>
        <taxon>Aeromonadales</taxon>
        <taxon>Aeromonadaceae</taxon>
        <taxon>Oceanimonas</taxon>
    </lineage>
</organism>
<comment type="caution">
    <text evidence="1">The sequence shown here is derived from an EMBL/GenBank/DDBJ whole genome shotgun (WGS) entry which is preliminary data.</text>
</comment>
<evidence type="ECO:0000313" key="2">
    <source>
        <dbReference type="Proteomes" id="UP000242757"/>
    </source>
</evidence>
<gene>
    <name evidence="1" type="ORF">B6S08_01810</name>
</gene>
<name>A0A233RK10_9GAMM</name>
<reference evidence="1 2" key="1">
    <citation type="submission" date="2017-08" db="EMBL/GenBank/DDBJ databases">
        <title>A Genome Sequence of Oceanimonas doudoroffii ATCC 27123T.</title>
        <authorList>
            <person name="Brennan M.A."/>
            <person name="Maclea K.S."/>
            <person name="Mcclelland W.D."/>
            <person name="Trachtenberg A.M."/>
        </authorList>
    </citation>
    <scope>NUCLEOTIDE SEQUENCE [LARGE SCALE GENOMIC DNA]</scope>
    <source>
        <strain evidence="1 2">ATCC 27123</strain>
    </source>
</reference>
<proteinExistence type="predicted"/>
<keyword evidence="2" id="KW-1185">Reference proteome</keyword>